<sequence>MKTLKLILAMPCVLLMQNSFAQSTEPLKLSSTMPAPGEKVTFTYDPSNTVLAGKKPEAIVYFLDNKLYPAADINLKGDGKALKGEFTLPATTKAFVVKFSEGENVDDNDGKGYMYTVYKDKKPVPGAYATEAYLISSGMGNYIAKIKADKPLTADLYKKEFAMYPASEKEFQSNYYFFLNDPKNAESMALLNQKIAMLEKSNKEEDLVLANNLLARGKNKAHVDSLTAVIKSKYPNGLLARSEMMTEFYKQADPNKKDSVLKIYLAKYPDTTAKKTVENGMRLQVAGAYLNKGMLPQYEQQAAMLTDKTNLSSYLNSVAWKWAEKGERLPEAERLSKQSLVLVQTQIDNPASGSLFLSTPAKAKKAAQSTYDMFADTYAFILFKEGKFAEAVVVQKPVYEHNVNADADINEHYAMMLNGAGKYAEAMKVAESSLNAGKSSQGLKDALAVAYVKVKGSDKGYAEYFAALDNSVKDKLRAELTKEMINKPAPAFALKDMDGKSVSLASLKGKTVIVDFWATWCGPCKASFPGMQMAVNKYKNDPNVKFLFVDTWENGDNYLPGVKKFIADNKYTFNVLIDEKGDDGRQSKVVSSFGVDGIPTKFIIDKGGNIRFKHVGYSGSPDKLVDEITNMIEMINSDASQKVSMLIRK</sequence>
<evidence type="ECO:0000259" key="6">
    <source>
        <dbReference type="PROSITE" id="PS51352"/>
    </source>
</evidence>
<dbReference type="InterPro" id="IPR013766">
    <property type="entry name" value="Thioredoxin_domain"/>
</dbReference>
<gene>
    <name evidence="7" type="ORF">IDJ76_02780</name>
</gene>
<feature type="signal peptide" evidence="5">
    <location>
        <begin position="1"/>
        <end position="21"/>
    </location>
</feature>
<evidence type="ECO:0000256" key="2">
    <source>
        <dbReference type="ARBA" id="ARBA00022748"/>
    </source>
</evidence>
<dbReference type="PROSITE" id="PS00194">
    <property type="entry name" value="THIOREDOXIN_1"/>
    <property type="match status" value="1"/>
</dbReference>
<dbReference type="InterPro" id="IPR017937">
    <property type="entry name" value="Thioredoxin_CS"/>
</dbReference>
<dbReference type="AlphaFoldDB" id="A0A926NP21"/>
<organism evidence="7 8">
    <name type="scientific">Mucilaginibacter glaciei</name>
    <dbReference type="NCBI Taxonomy" id="2772109"/>
    <lineage>
        <taxon>Bacteria</taxon>
        <taxon>Pseudomonadati</taxon>
        <taxon>Bacteroidota</taxon>
        <taxon>Sphingobacteriia</taxon>
        <taxon>Sphingobacteriales</taxon>
        <taxon>Sphingobacteriaceae</taxon>
        <taxon>Mucilaginibacter</taxon>
    </lineage>
</organism>
<evidence type="ECO:0000313" key="8">
    <source>
        <dbReference type="Proteomes" id="UP000619078"/>
    </source>
</evidence>
<comment type="caution">
    <text evidence="7">The sequence shown here is derived from an EMBL/GenBank/DDBJ whole genome shotgun (WGS) entry which is preliminary data.</text>
</comment>
<dbReference type="SUPFAM" id="SSF52833">
    <property type="entry name" value="Thioredoxin-like"/>
    <property type="match status" value="1"/>
</dbReference>
<dbReference type="EMBL" id="JACWMX010000001">
    <property type="protein sequence ID" value="MBD1392015.1"/>
    <property type="molecule type" value="Genomic_DNA"/>
</dbReference>
<reference evidence="7" key="1">
    <citation type="submission" date="2020-09" db="EMBL/GenBank/DDBJ databases">
        <title>Novel species of Mucilaginibacter isolated from a glacier on the Tibetan Plateau.</title>
        <authorList>
            <person name="Liu Q."/>
            <person name="Xin Y.-H."/>
        </authorList>
    </citation>
    <scope>NUCLEOTIDE SEQUENCE</scope>
    <source>
        <strain evidence="7">ZB1P21</strain>
    </source>
</reference>
<keyword evidence="4" id="KW-0676">Redox-active center</keyword>
<dbReference type="RefSeq" id="WP_191160490.1">
    <property type="nucleotide sequence ID" value="NZ_JACWMX010000001.1"/>
</dbReference>
<evidence type="ECO:0000256" key="3">
    <source>
        <dbReference type="ARBA" id="ARBA00023157"/>
    </source>
</evidence>
<dbReference type="Gene3D" id="3.40.30.10">
    <property type="entry name" value="Glutaredoxin"/>
    <property type="match status" value="1"/>
</dbReference>
<keyword evidence="5" id="KW-0732">Signal</keyword>
<dbReference type="PROSITE" id="PS51352">
    <property type="entry name" value="THIOREDOXIN_2"/>
    <property type="match status" value="1"/>
</dbReference>
<dbReference type="Proteomes" id="UP000619078">
    <property type="component" value="Unassembled WGS sequence"/>
</dbReference>
<evidence type="ECO:0000313" key="7">
    <source>
        <dbReference type="EMBL" id="MBD1392015.1"/>
    </source>
</evidence>
<accession>A0A926NP21</accession>
<evidence type="ECO:0000256" key="4">
    <source>
        <dbReference type="ARBA" id="ARBA00023284"/>
    </source>
</evidence>
<keyword evidence="2" id="KW-0201">Cytochrome c-type biogenesis</keyword>
<feature type="chain" id="PRO_5037747925" evidence="5">
    <location>
        <begin position="22"/>
        <end position="649"/>
    </location>
</feature>
<keyword evidence="8" id="KW-1185">Reference proteome</keyword>
<proteinExistence type="predicted"/>
<dbReference type="InterPro" id="IPR036249">
    <property type="entry name" value="Thioredoxin-like_sf"/>
</dbReference>
<dbReference type="PANTHER" id="PTHR42852:SF6">
    <property type="entry name" value="THIOL:DISULFIDE INTERCHANGE PROTEIN DSBE"/>
    <property type="match status" value="1"/>
</dbReference>
<dbReference type="InterPro" id="IPR050553">
    <property type="entry name" value="Thioredoxin_ResA/DsbE_sf"/>
</dbReference>
<protein>
    <submittedName>
        <fullName evidence="7">TlpA family protein disulfide reductase</fullName>
    </submittedName>
</protein>
<dbReference type="GO" id="GO:0030313">
    <property type="term" value="C:cell envelope"/>
    <property type="evidence" value="ECO:0007669"/>
    <property type="project" value="UniProtKB-SubCell"/>
</dbReference>
<dbReference type="GO" id="GO:0016209">
    <property type="term" value="F:antioxidant activity"/>
    <property type="evidence" value="ECO:0007669"/>
    <property type="project" value="InterPro"/>
</dbReference>
<dbReference type="GO" id="GO:0017004">
    <property type="term" value="P:cytochrome complex assembly"/>
    <property type="evidence" value="ECO:0007669"/>
    <property type="project" value="UniProtKB-KW"/>
</dbReference>
<dbReference type="GO" id="GO:0016491">
    <property type="term" value="F:oxidoreductase activity"/>
    <property type="evidence" value="ECO:0007669"/>
    <property type="project" value="InterPro"/>
</dbReference>
<keyword evidence="3" id="KW-1015">Disulfide bond</keyword>
<dbReference type="InterPro" id="IPR000866">
    <property type="entry name" value="AhpC/TSA"/>
</dbReference>
<name>A0A926NP21_9SPHI</name>
<feature type="domain" description="Thioredoxin" evidence="6">
    <location>
        <begin position="483"/>
        <end position="637"/>
    </location>
</feature>
<dbReference type="CDD" id="cd02966">
    <property type="entry name" value="TlpA_like_family"/>
    <property type="match status" value="1"/>
</dbReference>
<evidence type="ECO:0000256" key="5">
    <source>
        <dbReference type="SAM" id="SignalP"/>
    </source>
</evidence>
<dbReference type="PANTHER" id="PTHR42852">
    <property type="entry name" value="THIOL:DISULFIDE INTERCHANGE PROTEIN DSBE"/>
    <property type="match status" value="1"/>
</dbReference>
<dbReference type="Pfam" id="PF00578">
    <property type="entry name" value="AhpC-TSA"/>
    <property type="match status" value="1"/>
</dbReference>
<evidence type="ECO:0000256" key="1">
    <source>
        <dbReference type="ARBA" id="ARBA00004196"/>
    </source>
</evidence>
<comment type="subcellular location">
    <subcellularLocation>
        <location evidence="1">Cell envelope</location>
    </subcellularLocation>
</comment>